<evidence type="ECO:0000256" key="1">
    <source>
        <dbReference type="SAM" id="SignalP"/>
    </source>
</evidence>
<dbReference type="AlphaFoldDB" id="A0A0A2MFI4"/>
<name>A0A0A2MFI4_9FLAO</name>
<dbReference type="eggNOG" id="ENOG502ZA6F">
    <property type="taxonomic scope" value="Bacteria"/>
</dbReference>
<protein>
    <submittedName>
        <fullName evidence="2">Uncharacterized protein</fullName>
    </submittedName>
</protein>
<dbReference type="RefSeq" id="WP_026980137.1">
    <property type="nucleotide sequence ID" value="NZ_AUCZ01000007.1"/>
</dbReference>
<dbReference type="EMBL" id="JRLW01000002">
    <property type="protein sequence ID" value="KGO90366.1"/>
    <property type="molecule type" value="Genomic_DNA"/>
</dbReference>
<reference evidence="2 3" key="1">
    <citation type="submission" date="2013-09" db="EMBL/GenBank/DDBJ databases">
        <authorList>
            <person name="Zeng Z."/>
            <person name="Chen C."/>
        </authorList>
    </citation>
    <scope>NUCLEOTIDE SEQUENCE [LARGE SCALE GENOMIC DNA]</scope>
    <source>
        <strain evidence="2 3">GH29-5</strain>
    </source>
</reference>
<organism evidence="2 3">
    <name type="scientific">Flavobacterium suncheonense GH29-5 = DSM 17707</name>
    <dbReference type="NCBI Taxonomy" id="1121899"/>
    <lineage>
        <taxon>Bacteria</taxon>
        <taxon>Pseudomonadati</taxon>
        <taxon>Bacteroidota</taxon>
        <taxon>Flavobacteriia</taxon>
        <taxon>Flavobacteriales</taxon>
        <taxon>Flavobacteriaceae</taxon>
        <taxon>Flavobacterium</taxon>
    </lineage>
</organism>
<feature type="signal peptide" evidence="1">
    <location>
        <begin position="1"/>
        <end position="19"/>
    </location>
</feature>
<evidence type="ECO:0000313" key="3">
    <source>
        <dbReference type="Proteomes" id="UP000030121"/>
    </source>
</evidence>
<evidence type="ECO:0000313" key="2">
    <source>
        <dbReference type="EMBL" id="KGO90366.1"/>
    </source>
</evidence>
<proteinExistence type="predicted"/>
<keyword evidence="3" id="KW-1185">Reference proteome</keyword>
<accession>A0A0A2MFI4</accession>
<gene>
    <name evidence="2" type="ORF">Q764_02100</name>
</gene>
<dbReference type="OrthoDB" id="1403331at2"/>
<keyword evidence="1" id="KW-0732">Signal</keyword>
<sequence>MKKLITLLCVSLSVTCIFAQEIPHSIKKSDVFKDEYKRSSIALVEDDGNDGVFIARSYAGGLFSSGAGYYFEHYDANLKLIKEYEYEMRRSEVEKWGTILGIVMNGNQVSLIDFLYNSKEKAFVCSALTSSIDNFNFEKKELFRIASDDVMKSQWFGSSQFDGDSGANFMLNEDKTAFAITVDIKNKNAETHRIYLFDNKLNKKIDHEFKREIKDRKFVYENIDVSKDGNNLYLLGKVYADEKKNKKEGGKYQYELTRISNEGQATQVFDTDEHFSGSLKTVVFQDKLTCVGFYSDRKDYRYKGISYFELDPISLAIRKSKYNPFTEQFMVDKYGKNKDKELKNLSFRGILITEQNEIVFNAEEYYVTTHYHMNPNGGGGTYTYVYHYDDIVSAKIANDGNILWARNINKRQATGGDSSYISYTSTVKGNDTYFFINTGEKVKKLSNDRIQFGQTSTKRSNLNVIRITPDGNFDFQEILDDKDNEVPFMVSDGAISKNSVYFIGRKGKKKQLLKVTL</sequence>
<comment type="caution">
    <text evidence="2">The sequence shown here is derived from an EMBL/GenBank/DDBJ whole genome shotgun (WGS) entry which is preliminary data.</text>
</comment>
<dbReference type="STRING" id="1121899.GCA_000430025_01689"/>
<dbReference type="Proteomes" id="UP000030121">
    <property type="component" value="Unassembled WGS sequence"/>
</dbReference>
<feature type="chain" id="PRO_5002003280" evidence="1">
    <location>
        <begin position="20"/>
        <end position="517"/>
    </location>
</feature>